<reference evidence="3 4" key="1">
    <citation type="journal article" date="2019" name="Int. J. Syst. Evol. Microbiol.">
        <title>The Global Catalogue of Microorganisms (GCM) 10K type strain sequencing project: providing services to taxonomists for standard genome sequencing and annotation.</title>
        <authorList>
            <consortium name="The Broad Institute Genomics Platform"/>
            <consortium name="The Broad Institute Genome Sequencing Center for Infectious Disease"/>
            <person name="Wu L."/>
            <person name="Ma J."/>
        </authorList>
    </citation>
    <scope>NUCLEOTIDE SEQUENCE [LARGE SCALE GENOMIC DNA]</scope>
    <source>
        <strain evidence="3 4">JCM 10696</strain>
    </source>
</reference>
<gene>
    <name evidence="3" type="ORF">GCM10009550_20100</name>
</gene>
<comment type="caution">
    <text evidence="3">The sequence shown here is derived from an EMBL/GenBank/DDBJ whole genome shotgun (WGS) entry which is preliminary data.</text>
</comment>
<dbReference type="InterPro" id="IPR035628">
    <property type="entry name" value="TcpC_C"/>
</dbReference>
<keyword evidence="2" id="KW-1133">Transmembrane helix</keyword>
<dbReference type="CDD" id="cd16386">
    <property type="entry name" value="TcpC_N"/>
    <property type="match status" value="1"/>
</dbReference>
<evidence type="ECO:0000256" key="1">
    <source>
        <dbReference type="SAM" id="MobiDB-lite"/>
    </source>
</evidence>
<proteinExistence type="predicted"/>
<protein>
    <recommendedName>
        <fullName evidence="5">Conjugative transposon protein TcpC</fullName>
    </recommendedName>
</protein>
<dbReference type="Proteomes" id="UP001500665">
    <property type="component" value="Unassembled WGS sequence"/>
</dbReference>
<keyword evidence="4" id="KW-1185">Reference proteome</keyword>
<evidence type="ECO:0008006" key="5">
    <source>
        <dbReference type="Google" id="ProtNLM"/>
    </source>
</evidence>
<dbReference type="RefSeq" id="WP_344239134.1">
    <property type="nucleotide sequence ID" value="NZ_BAAAHH010000005.1"/>
</dbReference>
<sequence>MARRSAVDEGPAALDEPWDEEPKAPKKKWGGGGGRWWIWVGRTLLWAFVLVVVVNGIRAPFERFTERPPATGGQTENGEPRFPRTQASAYALQFAQVYLNYDENSSNGRQAELAHFLPEGADAQFGWNGLGQLSAQRIEVLSVDVKDDNNALVNIVAQTGARWITLAVPVYTRDGAFVISDKPALLEAPKKAQLPQDGGGERDEALESQLKTDLSGFFQAYGNSDAVNLQRFTAGGGITGLGTAVNFGEIREVNAPPGDSDERTVTATVMWKVPPTQPRGTEGQLEQTYELVVVKKSDQWNVRSIRGAVRAGS</sequence>
<feature type="region of interest" description="Disordered" evidence="1">
    <location>
        <begin position="1"/>
        <end position="30"/>
    </location>
</feature>
<keyword evidence="2" id="KW-0812">Transmembrane</keyword>
<dbReference type="Gene3D" id="3.10.450.540">
    <property type="match status" value="1"/>
</dbReference>
<organism evidence="3 4">
    <name type="scientific">Actinocorallia libanotica</name>
    <dbReference type="NCBI Taxonomy" id="46162"/>
    <lineage>
        <taxon>Bacteria</taxon>
        <taxon>Bacillati</taxon>
        <taxon>Actinomycetota</taxon>
        <taxon>Actinomycetes</taxon>
        <taxon>Streptosporangiales</taxon>
        <taxon>Thermomonosporaceae</taxon>
        <taxon>Actinocorallia</taxon>
    </lineage>
</organism>
<name>A0ABN1QRP2_9ACTN</name>
<accession>A0ABN1QRP2</accession>
<evidence type="ECO:0000313" key="3">
    <source>
        <dbReference type="EMBL" id="GAA0945925.1"/>
    </source>
</evidence>
<evidence type="ECO:0000313" key="4">
    <source>
        <dbReference type="Proteomes" id="UP001500665"/>
    </source>
</evidence>
<dbReference type="EMBL" id="BAAAHH010000005">
    <property type="protein sequence ID" value="GAA0945925.1"/>
    <property type="molecule type" value="Genomic_DNA"/>
</dbReference>
<dbReference type="CDD" id="cd16428">
    <property type="entry name" value="TcpC_C"/>
    <property type="match status" value="1"/>
</dbReference>
<dbReference type="InterPro" id="IPR024735">
    <property type="entry name" value="TcpC"/>
</dbReference>
<evidence type="ECO:0000256" key="2">
    <source>
        <dbReference type="SAM" id="Phobius"/>
    </source>
</evidence>
<keyword evidence="2" id="KW-0472">Membrane</keyword>
<feature type="transmembrane region" description="Helical" evidence="2">
    <location>
        <begin position="36"/>
        <end position="57"/>
    </location>
</feature>
<dbReference type="Pfam" id="PF12642">
    <property type="entry name" value="TpcC"/>
    <property type="match status" value="1"/>
</dbReference>